<accession>A0ACD5T6K3</accession>
<keyword evidence="2" id="KW-1185">Reference proteome</keyword>
<evidence type="ECO:0000313" key="2">
    <source>
        <dbReference type="Proteomes" id="UP001732700"/>
    </source>
</evidence>
<sequence length="820" mass="94133">MAILAVATLKKQLPDMDSCLMGKKYKYNSIALIDGALSFQGSVFLHLLQELLPWSLMAGVVRLWNNLEVQILVLISFMLQVFLLMFTGMRRRNISVVPRTLLWLAYLLADFIAIYILGHMSFSSKSHEKQQLMAFWAPFLLVHLGGQDTITAYSIEDNQLWPSHLLTFAVQALGVAYVLYKYIGSSRTLATAATLMFVNGVLKYGERIWALKSACLDNMSKFLDGRKLREVKRGFDQYHCAQKLGPEEVLQGAHDLLPICIAQFVDYKFWPSTFQSEAIELFFGKGHMYELIEMQLSLVHDFLYTKAVVVFTWHGCFIRAISSVATVTTFFLFRFIQKHDWAKGDVIITYILISGAIALELTALLKALGSTWACAWLHARRWYWLHKIVVSIRRYVKAAEKNRRWSGSIGQPKPLHGNGRGSRGWMGKIAKWFGLENNGGCKDLLSKMQCSLPAISDGTKELVLGELRRMVLECHGKEDIMRSYSGQCTLNPWNGFFEDPTSRAGIDFDDKILAWYIATKMFLSLASPVEAMQHKDAVEAIKAVSSYMIFLLAERPYMLPSPVRPVSYANSEAAYVDLQFSAMKHRIKCMKRRGELDKRREGLDLNNIDIRSEAIELEEIMHELEKIREELVEPDRGGYIQRRLVLERRRRELNNMMHYSRGLDIIDRRRFGGEMKSIRKELKKIKVLERRKDTLHLGPSPPPALVRGAELMESLVYMEGRGEREVREVILGVWVEMLCYAAHHCGRDSHARQLNSGGEFITVVWILSTAIFNHRYHGEGWFEEGVEEFLGSPPTSIKELFVDYFCDMIGRRQRERWDAV</sequence>
<proteinExistence type="predicted"/>
<reference evidence="1" key="2">
    <citation type="submission" date="2025-09" db="UniProtKB">
        <authorList>
            <consortium name="EnsemblPlants"/>
        </authorList>
    </citation>
    <scope>IDENTIFICATION</scope>
</reference>
<reference evidence="1" key="1">
    <citation type="submission" date="2021-05" db="EMBL/GenBank/DDBJ databases">
        <authorList>
            <person name="Scholz U."/>
            <person name="Mascher M."/>
            <person name="Fiebig A."/>
        </authorList>
    </citation>
    <scope>NUCLEOTIDE SEQUENCE [LARGE SCALE GENOMIC DNA]</scope>
</reference>
<name>A0ACD5T6K3_AVESA</name>
<evidence type="ECO:0000313" key="1">
    <source>
        <dbReference type="EnsemblPlants" id="AVESA.00010b.r2.1AG0000750.1.CDS"/>
    </source>
</evidence>
<protein>
    <submittedName>
        <fullName evidence="1">Uncharacterized protein</fullName>
    </submittedName>
</protein>
<dbReference type="Proteomes" id="UP001732700">
    <property type="component" value="Chromosome 1A"/>
</dbReference>
<organism evidence="1 2">
    <name type="scientific">Avena sativa</name>
    <name type="common">Oat</name>
    <dbReference type="NCBI Taxonomy" id="4498"/>
    <lineage>
        <taxon>Eukaryota</taxon>
        <taxon>Viridiplantae</taxon>
        <taxon>Streptophyta</taxon>
        <taxon>Embryophyta</taxon>
        <taxon>Tracheophyta</taxon>
        <taxon>Spermatophyta</taxon>
        <taxon>Magnoliopsida</taxon>
        <taxon>Liliopsida</taxon>
        <taxon>Poales</taxon>
        <taxon>Poaceae</taxon>
        <taxon>BOP clade</taxon>
        <taxon>Pooideae</taxon>
        <taxon>Poodae</taxon>
        <taxon>Poeae</taxon>
        <taxon>Poeae Chloroplast Group 1 (Aveneae type)</taxon>
        <taxon>Aveninae</taxon>
        <taxon>Avena</taxon>
    </lineage>
</organism>
<dbReference type="EnsemblPlants" id="AVESA.00010b.r2.1AG0000750.1">
    <property type="protein sequence ID" value="AVESA.00010b.r2.1AG0000750.1.CDS"/>
    <property type="gene ID" value="AVESA.00010b.r2.1AG0000750"/>
</dbReference>